<evidence type="ECO:0000313" key="7">
    <source>
        <dbReference type="Proteomes" id="UP000606991"/>
    </source>
</evidence>
<dbReference type="PANTHER" id="PTHR11014">
    <property type="entry name" value="PEPTIDASE M20 FAMILY MEMBER"/>
    <property type="match status" value="1"/>
</dbReference>
<dbReference type="Pfam" id="PF07687">
    <property type="entry name" value="M20_dimer"/>
    <property type="match status" value="1"/>
</dbReference>
<dbReference type="CDD" id="cd03886">
    <property type="entry name" value="M20_Acy1"/>
    <property type="match status" value="1"/>
</dbReference>
<dbReference type="PIRSF" id="PIRSF005962">
    <property type="entry name" value="Pept_M20D_amidohydro"/>
    <property type="match status" value="1"/>
</dbReference>
<dbReference type="InterPro" id="IPR036264">
    <property type="entry name" value="Bact_exopeptidase_dim_dom"/>
</dbReference>
<dbReference type="Proteomes" id="UP000248724">
    <property type="component" value="Unassembled WGS sequence"/>
</dbReference>
<dbReference type="GO" id="GO:0050118">
    <property type="term" value="F:N-acetyldiaminopimelate deacetylase activity"/>
    <property type="evidence" value="ECO:0007669"/>
    <property type="project" value="UniProtKB-ARBA"/>
</dbReference>
<feature type="binding site" evidence="2">
    <location>
        <position position="165"/>
    </location>
    <ligand>
        <name>Mn(2+)</name>
        <dbReference type="ChEBI" id="CHEBI:29035"/>
        <label>2</label>
    </ligand>
</feature>
<dbReference type="SUPFAM" id="SSF55031">
    <property type="entry name" value="Bacterial exopeptidase dimerisation domain"/>
    <property type="match status" value="1"/>
</dbReference>
<evidence type="ECO:0000313" key="5">
    <source>
        <dbReference type="EMBL" id="PZR79724.1"/>
    </source>
</evidence>
<comment type="caution">
    <text evidence="5">The sequence shown here is derived from an EMBL/GenBank/DDBJ whole genome shotgun (WGS) entry which is preliminary data.</text>
</comment>
<comment type="cofactor">
    <cofactor evidence="2">
        <name>Mn(2+)</name>
        <dbReference type="ChEBI" id="CHEBI:29035"/>
    </cofactor>
    <text evidence="2">The Mn(2+) ion enhances activity.</text>
</comment>
<dbReference type="InterPro" id="IPR017439">
    <property type="entry name" value="Amidohydrolase"/>
</dbReference>
<dbReference type="Proteomes" id="UP000606991">
    <property type="component" value="Unassembled WGS sequence"/>
</dbReference>
<name>A0A2W6A8C0_9BACT</name>
<organism evidence="5 6">
    <name type="scientific">Candidatus Aeolococcus gillhamiae</name>
    <dbReference type="NCBI Taxonomy" id="3127015"/>
    <lineage>
        <taxon>Bacteria</taxon>
        <taxon>Bacillati</taxon>
        <taxon>Candidatus Dormiibacterota</taxon>
        <taxon>Candidatus Dormibacteria</taxon>
        <taxon>Candidatus Aeolococcales</taxon>
        <taxon>Candidatus Aeolococcaceae</taxon>
        <taxon>Candidatus Aeolococcus</taxon>
    </lineage>
</organism>
<feature type="binding site" evidence="2">
    <location>
        <position position="365"/>
    </location>
    <ligand>
        <name>Mn(2+)</name>
        <dbReference type="ChEBI" id="CHEBI:29035"/>
        <label>2</label>
    </ligand>
</feature>
<feature type="binding site" evidence="2">
    <location>
        <position position="105"/>
    </location>
    <ligand>
        <name>Mn(2+)</name>
        <dbReference type="ChEBI" id="CHEBI:29035"/>
        <label>2</label>
    </ligand>
</feature>
<dbReference type="PANTHER" id="PTHR11014:SF63">
    <property type="entry name" value="METALLOPEPTIDASE, PUTATIVE (AFU_ORTHOLOGUE AFUA_6G09600)-RELATED"/>
    <property type="match status" value="1"/>
</dbReference>
<dbReference type="FunFam" id="3.30.70.360:FF:000001">
    <property type="entry name" value="N-acetyldiaminopimelate deacetylase"/>
    <property type="match status" value="1"/>
</dbReference>
<dbReference type="Gene3D" id="3.40.630.10">
    <property type="entry name" value="Zn peptidases"/>
    <property type="match status" value="1"/>
</dbReference>
<dbReference type="InterPro" id="IPR011650">
    <property type="entry name" value="Peptidase_M20_dimer"/>
</dbReference>
<reference evidence="4 7" key="3">
    <citation type="submission" date="2020-10" db="EMBL/GenBank/DDBJ databases">
        <title>Ca. Dormibacterota MAGs.</title>
        <authorList>
            <person name="Montgomery K."/>
        </authorList>
    </citation>
    <scope>NUCLEOTIDE SEQUENCE [LARGE SCALE GENOMIC DNA]</scope>
    <source>
        <strain evidence="4">SC8812_S17_18</strain>
    </source>
</reference>
<sequence length="392" mass="40946">MASEVDRVREEVVATRRDLHRHPELSLEERRTAEVAATRSEELGFTVRTGVGGTGVIADLHGSGGDGDGDPVTLMLRADMDALPILERGQDRVATSEVDGVMHACGHDGHVAMTLGAATVLASLRDAWRGRVRLCFQPAEEIAAGAVPMIKDGALDGVDQVIGIHLWAPLQVGQVGVKDGPIFGSADEFRITVRGRGGHGGMPHTSIDPVVAAAHVVLALQTIVSRETSPFSPAVVTVGRVEGGSAFNVIADEVRLRGTVRALDASERDRLLRRVAEVAAAIASASGASADFERANGCPPVVSDADSVELVRRAAIATVGADNVVTPQPITVGDDVACLINEAGRGCYFLVGAGDIATHPVAPHHSADFDIDERSLPIGVGTLVRAALEVLR</sequence>
<feature type="binding site" evidence="2">
    <location>
        <position position="141"/>
    </location>
    <ligand>
        <name>Mn(2+)</name>
        <dbReference type="ChEBI" id="CHEBI:29035"/>
        <label>2</label>
    </ligand>
</feature>
<dbReference type="GO" id="GO:0046872">
    <property type="term" value="F:metal ion binding"/>
    <property type="evidence" value="ECO:0007669"/>
    <property type="project" value="UniProtKB-KW"/>
</dbReference>
<reference evidence="5 6" key="1">
    <citation type="journal article" date="2017" name="Nature">
        <title>Atmospheric trace gases support primary production in Antarctic desert surface soil.</title>
        <authorList>
            <person name="Ji M."/>
            <person name="Greening C."/>
            <person name="Vanwonterghem I."/>
            <person name="Carere C.R."/>
            <person name="Bay S.K."/>
            <person name="Steen J.A."/>
            <person name="Montgomery K."/>
            <person name="Lines T."/>
            <person name="Beardall J."/>
            <person name="van Dorst J."/>
            <person name="Snape I."/>
            <person name="Stott M.B."/>
            <person name="Hugenholtz P."/>
            <person name="Ferrari B.C."/>
        </authorList>
    </citation>
    <scope>NUCLEOTIDE SEQUENCE [LARGE SCALE GENOMIC DNA]</scope>
    <source>
        <strain evidence="5">RRmetagenome_bin12</strain>
    </source>
</reference>
<feature type="binding site" evidence="2">
    <location>
        <position position="107"/>
    </location>
    <ligand>
        <name>Mn(2+)</name>
        <dbReference type="ChEBI" id="CHEBI:29035"/>
        <label>2</label>
    </ligand>
</feature>
<keyword evidence="1" id="KW-0378">Hydrolase</keyword>
<dbReference type="EMBL" id="JAEKNS010000067">
    <property type="protein sequence ID" value="MBJ7594387.1"/>
    <property type="molecule type" value="Genomic_DNA"/>
</dbReference>
<gene>
    <name evidence="5" type="ORF">DLM65_10025</name>
    <name evidence="4" type="ORF">JF886_05895</name>
</gene>
<evidence type="ECO:0000259" key="3">
    <source>
        <dbReference type="Pfam" id="PF07687"/>
    </source>
</evidence>
<accession>A0A2W6A8C0</accession>
<dbReference type="EMBL" id="QHBU01000194">
    <property type="protein sequence ID" value="PZR79724.1"/>
    <property type="molecule type" value="Genomic_DNA"/>
</dbReference>
<reference evidence="5" key="2">
    <citation type="submission" date="2018-05" db="EMBL/GenBank/DDBJ databases">
        <authorList>
            <person name="Ferrari B."/>
        </authorList>
    </citation>
    <scope>NUCLEOTIDE SEQUENCE</scope>
    <source>
        <strain evidence="5">RRmetagenome_bin12</strain>
    </source>
</reference>
<dbReference type="Pfam" id="PF01546">
    <property type="entry name" value="Peptidase_M20"/>
    <property type="match status" value="1"/>
</dbReference>
<accession>A0A934JSU4</accession>
<dbReference type="AlphaFoldDB" id="A0A2W6A8C0"/>
<evidence type="ECO:0000256" key="2">
    <source>
        <dbReference type="PIRSR" id="PIRSR005962-1"/>
    </source>
</evidence>
<dbReference type="InterPro" id="IPR002933">
    <property type="entry name" value="Peptidase_M20"/>
</dbReference>
<proteinExistence type="predicted"/>
<keyword evidence="2" id="KW-0479">Metal-binding</keyword>
<keyword evidence="2" id="KW-0464">Manganese</keyword>
<dbReference type="GO" id="GO:0019877">
    <property type="term" value="P:diaminopimelate biosynthetic process"/>
    <property type="evidence" value="ECO:0007669"/>
    <property type="project" value="UniProtKB-ARBA"/>
</dbReference>
<evidence type="ECO:0000313" key="6">
    <source>
        <dbReference type="Proteomes" id="UP000248724"/>
    </source>
</evidence>
<dbReference type="SUPFAM" id="SSF53187">
    <property type="entry name" value="Zn-dependent exopeptidases"/>
    <property type="match status" value="1"/>
</dbReference>
<feature type="domain" description="Peptidase M20 dimerisation" evidence="3">
    <location>
        <begin position="188"/>
        <end position="282"/>
    </location>
</feature>
<evidence type="ECO:0000256" key="1">
    <source>
        <dbReference type="ARBA" id="ARBA00022801"/>
    </source>
</evidence>
<evidence type="ECO:0000313" key="4">
    <source>
        <dbReference type="EMBL" id="MBJ7594387.1"/>
    </source>
</evidence>
<dbReference type="Gene3D" id="3.30.70.360">
    <property type="match status" value="1"/>
</dbReference>
<dbReference type="NCBIfam" id="TIGR01891">
    <property type="entry name" value="amidohydrolases"/>
    <property type="match status" value="1"/>
</dbReference>
<protein>
    <submittedName>
        <fullName evidence="5">Amidohydrolase</fullName>
    </submittedName>
</protein>